<keyword evidence="3" id="KW-1185">Reference proteome</keyword>
<gene>
    <name evidence="2" type="ORF">OFUS_LOCUS20557</name>
</gene>
<name>A0A8J1TVU0_OWEFU</name>
<evidence type="ECO:0000313" key="2">
    <source>
        <dbReference type="EMBL" id="CAH1796109.1"/>
    </source>
</evidence>
<dbReference type="EMBL" id="CAIIXF020000010">
    <property type="protein sequence ID" value="CAH1796109.1"/>
    <property type="molecule type" value="Genomic_DNA"/>
</dbReference>
<organism evidence="2 3">
    <name type="scientific">Owenia fusiformis</name>
    <name type="common">Polychaete worm</name>
    <dbReference type="NCBI Taxonomy" id="6347"/>
    <lineage>
        <taxon>Eukaryota</taxon>
        <taxon>Metazoa</taxon>
        <taxon>Spiralia</taxon>
        <taxon>Lophotrochozoa</taxon>
        <taxon>Annelida</taxon>
        <taxon>Polychaeta</taxon>
        <taxon>Sedentaria</taxon>
        <taxon>Canalipalpata</taxon>
        <taxon>Sabellida</taxon>
        <taxon>Oweniida</taxon>
        <taxon>Oweniidae</taxon>
        <taxon>Owenia</taxon>
    </lineage>
</organism>
<feature type="region of interest" description="Disordered" evidence="1">
    <location>
        <begin position="54"/>
        <end position="76"/>
    </location>
</feature>
<proteinExistence type="predicted"/>
<comment type="caution">
    <text evidence="2">The sequence shown here is derived from an EMBL/GenBank/DDBJ whole genome shotgun (WGS) entry which is preliminary data.</text>
</comment>
<feature type="region of interest" description="Disordered" evidence="1">
    <location>
        <begin position="114"/>
        <end position="160"/>
    </location>
</feature>
<dbReference type="AlphaFoldDB" id="A0A8J1TVU0"/>
<dbReference type="OrthoDB" id="6159521at2759"/>
<protein>
    <submittedName>
        <fullName evidence="2">Uncharacterized protein</fullName>
    </submittedName>
</protein>
<evidence type="ECO:0000313" key="3">
    <source>
        <dbReference type="Proteomes" id="UP000749559"/>
    </source>
</evidence>
<dbReference type="Proteomes" id="UP000749559">
    <property type="component" value="Unassembled WGS sequence"/>
</dbReference>
<feature type="compositionally biased region" description="Polar residues" evidence="1">
    <location>
        <begin position="131"/>
        <end position="155"/>
    </location>
</feature>
<reference evidence="2" key="1">
    <citation type="submission" date="2022-03" db="EMBL/GenBank/DDBJ databases">
        <authorList>
            <person name="Martin C."/>
        </authorList>
    </citation>
    <scope>NUCLEOTIDE SEQUENCE</scope>
</reference>
<accession>A0A8J1TVU0</accession>
<evidence type="ECO:0000256" key="1">
    <source>
        <dbReference type="SAM" id="MobiDB-lite"/>
    </source>
</evidence>
<sequence>MAPISWYEFLSPLRSRSSYSEQPKNIITINNTKCLSSFFGKKIAATREDNFTVTPSAASKKENRQPQNESNKPVLKSDNYAQCIATVHKDEGNGSAVDSFLDIKEETVRQDDSIFIATPKKPENREPLNESIKTTSTLDSPSHSTQSKPPTQSKPNAIPNWRDDFDFSSILEKKHSLLGLKRKTEISLDEPPAIIIKKDVDDDVIVISDSDEEIASDADTASKIKAQATISDSTSHHNINKPDDPRIRMKENVDNTTGAILKLITTESELFTRTKSHIQELKSENFKPKEENVKNELVNREEKLELLNEPCTIYPDRFKPQRKPKDWKSDFLKTGSEWTIPMLSKYLNFKDTVKPLVFNTDDSPAPVSKKIRRDIERRKSVLQLKGNNRSFPSETALECLGTCETDARIILDVIFLPICEYLAVSVRTEEIVRSSYLPNNQYDYRFYINNQCVGCLEAKGSSMSRENVPQCILQLLLLQAEWQSNVNLKVDVMDVPFFNVLSDGFRFVFIILKGNSVYFEHQDIEYKTLLKVNEARSWENLNSITQMIIECMENVNQILPNESSEDSPFF</sequence>